<dbReference type="Gene3D" id="3.30.70.270">
    <property type="match status" value="1"/>
</dbReference>
<dbReference type="PANTHER" id="PTHR35046">
    <property type="entry name" value="ZINC KNUCKLE (CCHC-TYPE) FAMILY PROTEIN"/>
    <property type="match status" value="1"/>
</dbReference>
<dbReference type="Gene3D" id="3.10.10.10">
    <property type="entry name" value="HIV Type 1 Reverse Transcriptase, subunit A, domain 1"/>
    <property type="match status" value="1"/>
</dbReference>
<organism evidence="1">
    <name type="scientific">Tanacetum cinerariifolium</name>
    <name type="common">Dalmatian daisy</name>
    <name type="synonym">Chrysanthemum cinerariifolium</name>
    <dbReference type="NCBI Taxonomy" id="118510"/>
    <lineage>
        <taxon>Eukaryota</taxon>
        <taxon>Viridiplantae</taxon>
        <taxon>Streptophyta</taxon>
        <taxon>Embryophyta</taxon>
        <taxon>Tracheophyta</taxon>
        <taxon>Spermatophyta</taxon>
        <taxon>Magnoliopsida</taxon>
        <taxon>eudicotyledons</taxon>
        <taxon>Gunneridae</taxon>
        <taxon>Pentapetalae</taxon>
        <taxon>asterids</taxon>
        <taxon>campanulids</taxon>
        <taxon>Asterales</taxon>
        <taxon>Asteraceae</taxon>
        <taxon>Asteroideae</taxon>
        <taxon>Anthemideae</taxon>
        <taxon>Anthemidinae</taxon>
        <taxon>Tanacetum</taxon>
    </lineage>
</organism>
<dbReference type="InterPro" id="IPR012337">
    <property type="entry name" value="RNaseH-like_sf"/>
</dbReference>
<dbReference type="InterPro" id="IPR036397">
    <property type="entry name" value="RNaseH_sf"/>
</dbReference>
<dbReference type="InterPro" id="IPR043502">
    <property type="entry name" value="DNA/RNA_pol_sf"/>
</dbReference>
<dbReference type="SUPFAM" id="SSF56672">
    <property type="entry name" value="DNA/RNA polymerases"/>
    <property type="match status" value="1"/>
</dbReference>
<proteinExistence type="predicted"/>
<dbReference type="Gene3D" id="3.30.420.10">
    <property type="entry name" value="Ribonuclease H-like superfamily/Ribonuclease H"/>
    <property type="match status" value="1"/>
</dbReference>
<dbReference type="PANTHER" id="PTHR35046:SF26">
    <property type="entry name" value="RNA-DIRECTED DNA POLYMERASE"/>
    <property type="match status" value="1"/>
</dbReference>
<accession>A0A6L2JZ72</accession>
<dbReference type="SUPFAM" id="SSF53098">
    <property type="entry name" value="Ribonuclease H-like"/>
    <property type="match status" value="1"/>
</dbReference>
<dbReference type="InterPro" id="IPR043128">
    <property type="entry name" value="Rev_trsase/Diguanyl_cyclase"/>
</dbReference>
<comment type="caution">
    <text evidence="1">The sequence shown here is derived from an EMBL/GenBank/DDBJ whole genome shotgun (WGS) entry which is preliminary data.</text>
</comment>
<protein>
    <submittedName>
        <fullName evidence="1">Retrotransposable element Tf2</fullName>
    </submittedName>
</protein>
<gene>
    <name evidence="1" type="ORF">Tci_013840</name>
</gene>
<evidence type="ECO:0000313" key="1">
    <source>
        <dbReference type="EMBL" id="GEU41862.1"/>
    </source>
</evidence>
<dbReference type="GO" id="GO:0003676">
    <property type="term" value="F:nucleic acid binding"/>
    <property type="evidence" value="ECO:0007669"/>
    <property type="project" value="InterPro"/>
</dbReference>
<reference evidence="1" key="1">
    <citation type="journal article" date="2019" name="Sci. Rep.">
        <title>Draft genome of Tanacetum cinerariifolium, the natural source of mosquito coil.</title>
        <authorList>
            <person name="Yamashiro T."/>
            <person name="Shiraishi A."/>
            <person name="Satake H."/>
            <person name="Nakayama K."/>
        </authorList>
    </citation>
    <scope>NUCLEOTIDE SEQUENCE</scope>
</reference>
<sequence length="414" mass="47161">MQDKAYYTGFLSLVFEWVKSGIERQDSKLFVTDVNVGQGVTPTTAPNTVSVLITVHESPTTNSPALIRSEPTSYAKLVIGEPSRKSVNFCTLIAPGGNGADVAISLESIRVISERSSYARAIIELRADEELKDTIVVAMPKLVSMSGNLLGVRVESVSTGGNKKQVEVSRQEVNNSNPFDALNSIENDDELGNDSGYVTNSLWEQWKEMKRDDNYDPYDVDLYDNQYDNPLLTRLSVKLPYKFRHWLRSLLIYMVLPFFKIDLRSRYHHIQMRPGDEWKTAFKTRDGLYEWTIRVQGFDLFRMLYCDDPDLKEIWSKCDNGPFQQFSKLDGYLFKGARLCIPLCSLREAINLESHAGFPRTQRAKDYVMVVVDRFSKMAHCVPCSKTFDASQVARLYFAEIMKLHGVPKTLTSY</sequence>
<dbReference type="EMBL" id="BKCJ010001493">
    <property type="protein sequence ID" value="GEU41862.1"/>
    <property type="molecule type" value="Genomic_DNA"/>
</dbReference>
<name>A0A6L2JZ72_TANCI</name>
<dbReference type="AlphaFoldDB" id="A0A6L2JZ72"/>